<sequence length="66" mass="7359">MTIHQNIKECVTHKQEEKIVSAANSTLVNCEQLPASCNLSLAHTFEVNAFSFYESKKPQQSFICAA</sequence>
<gene>
    <name evidence="1" type="ORF">S01H4_33407</name>
</gene>
<feature type="non-terminal residue" evidence="1">
    <location>
        <position position="66"/>
    </location>
</feature>
<reference evidence="1" key="1">
    <citation type="journal article" date="2014" name="Front. Microbiol.">
        <title>High frequency of phylogenetically diverse reductive dehalogenase-homologous genes in deep subseafloor sedimentary metagenomes.</title>
        <authorList>
            <person name="Kawai M."/>
            <person name="Futagami T."/>
            <person name="Toyoda A."/>
            <person name="Takaki Y."/>
            <person name="Nishi S."/>
            <person name="Hori S."/>
            <person name="Arai W."/>
            <person name="Tsubouchi T."/>
            <person name="Morono Y."/>
            <person name="Uchiyama I."/>
            <person name="Ito T."/>
            <person name="Fujiyama A."/>
            <person name="Inagaki F."/>
            <person name="Takami H."/>
        </authorList>
    </citation>
    <scope>NUCLEOTIDE SEQUENCE</scope>
    <source>
        <strain evidence="1">Expedition CK06-06</strain>
    </source>
</reference>
<organism evidence="1">
    <name type="scientific">marine sediment metagenome</name>
    <dbReference type="NCBI Taxonomy" id="412755"/>
    <lineage>
        <taxon>unclassified sequences</taxon>
        <taxon>metagenomes</taxon>
        <taxon>ecological metagenomes</taxon>
    </lineage>
</organism>
<comment type="caution">
    <text evidence="1">The sequence shown here is derived from an EMBL/GenBank/DDBJ whole genome shotgun (WGS) entry which is preliminary data.</text>
</comment>
<protein>
    <submittedName>
        <fullName evidence="1">Uncharacterized protein</fullName>
    </submittedName>
</protein>
<dbReference type="AlphaFoldDB" id="X1AA78"/>
<proteinExistence type="predicted"/>
<dbReference type="EMBL" id="BART01017578">
    <property type="protein sequence ID" value="GAG79385.1"/>
    <property type="molecule type" value="Genomic_DNA"/>
</dbReference>
<accession>X1AA78</accession>
<evidence type="ECO:0000313" key="1">
    <source>
        <dbReference type="EMBL" id="GAG79385.1"/>
    </source>
</evidence>
<name>X1AA78_9ZZZZ</name>